<proteinExistence type="predicted"/>
<evidence type="ECO:0000256" key="1">
    <source>
        <dbReference type="SAM" id="MobiDB-lite"/>
    </source>
</evidence>
<dbReference type="KEGG" id="mmc:Mmcs_0846"/>
<evidence type="ECO:0000313" key="2">
    <source>
        <dbReference type="EMBL" id="ABG06962.1"/>
    </source>
</evidence>
<accession>A0A5Q5BFR0</accession>
<sequence length="400" mass="44306">MNALHSVSDSRVDSCGAVGTDGDRRDARGATEPQNLSRGARAGQDLPVSDGSHLLLTRKPPLTLLATVSAAIAEATPDPRVRRRVGPQEPLDLSEVVARLSEQRSPEITAILATFAELLAGNEHLQARCRQEVAARNDPIPEWISGLSKAEVYRVVRVARVLGDHSELVIGARLAGGKELTCVVYLDHDSWCRVGKGQFGEKSIDSVLSDCNPTANPDLSVVDMSLADVRAWIEDGLRYATIVVDAGTWPAYRPLLNWLIGLMPEGGASYQRPEWDPHDIDDLLRSFFVSAEGLVFNDWHYRYLLQELLETGTGDPLRWSMTRIRETLGDPMFFHEYIPVECVLDVPDLLRAFIPFAHARSEIRQGLTAEALAVIGEMRLGYKRTVLREAGWWDTDYEGA</sequence>
<organism evidence="2">
    <name type="scientific">Mycobacterium sp. (strain MCS)</name>
    <dbReference type="NCBI Taxonomy" id="164756"/>
    <lineage>
        <taxon>Bacteria</taxon>
        <taxon>Bacillati</taxon>
        <taxon>Actinomycetota</taxon>
        <taxon>Actinomycetes</taxon>
        <taxon>Mycobacteriales</taxon>
        <taxon>Mycobacteriaceae</taxon>
        <taxon>Mycobacterium</taxon>
    </lineage>
</organism>
<feature type="region of interest" description="Disordered" evidence="1">
    <location>
        <begin position="1"/>
        <end position="53"/>
    </location>
</feature>
<gene>
    <name evidence="2" type="ordered locus">Mmcs_0846</name>
</gene>
<dbReference type="AlphaFoldDB" id="A0A5Q5BFR0"/>
<dbReference type="EMBL" id="CP000384">
    <property type="protein sequence ID" value="ABG06962.1"/>
    <property type="molecule type" value="Genomic_DNA"/>
</dbReference>
<reference evidence="2" key="1">
    <citation type="submission" date="2006-06" db="EMBL/GenBank/DDBJ databases">
        <title>Complete sequence of chromosome of Mycobacterium sp. MCS.</title>
        <authorList>
            <consortium name="US DOE Joint Genome Institute"/>
            <person name="Copeland A."/>
            <person name="Lucas S."/>
            <person name="Lapidus A."/>
            <person name="Barry K."/>
            <person name="Detter J.C."/>
            <person name="Glavina del Rio T."/>
            <person name="Hammon N."/>
            <person name="Israni S."/>
            <person name="Dalin E."/>
            <person name="Tice H."/>
            <person name="Pitluck S."/>
            <person name="Martinez M."/>
            <person name="Schmutz J."/>
            <person name="Larimer F."/>
            <person name="Land M."/>
            <person name="Hauser L."/>
            <person name="Kyrpides N."/>
            <person name="Kim E."/>
            <person name="Miller C.D."/>
            <person name="Hughes J.E."/>
            <person name="Anderson A.J."/>
            <person name="Sims R.C."/>
            <person name="Richardson P."/>
        </authorList>
    </citation>
    <scope>NUCLEOTIDE SEQUENCE [LARGE SCALE GENOMIC DNA]</scope>
    <source>
        <strain evidence="2">MCS</strain>
    </source>
</reference>
<protein>
    <submittedName>
        <fullName evidence="2">Uncharacterized protein</fullName>
    </submittedName>
</protein>
<name>A0A5Q5BFR0_MYCSS</name>